<comment type="caution">
    <text evidence="1">The sequence shown here is derived from an EMBL/GenBank/DDBJ whole genome shotgun (WGS) entry which is preliminary data.</text>
</comment>
<evidence type="ECO:0008006" key="3">
    <source>
        <dbReference type="Google" id="ProtNLM"/>
    </source>
</evidence>
<name>A0A5S4VYI5_9BRAD</name>
<dbReference type="RefSeq" id="WP_148756595.1">
    <property type="nucleotide sequence ID" value="NZ_VSSR01000130.1"/>
</dbReference>
<organism evidence="1 2">
    <name type="scientific">Bradyrhizobium cytisi</name>
    <dbReference type="NCBI Taxonomy" id="515489"/>
    <lineage>
        <taxon>Bacteria</taxon>
        <taxon>Pseudomonadati</taxon>
        <taxon>Pseudomonadota</taxon>
        <taxon>Alphaproteobacteria</taxon>
        <taxon>Hyphomicrobiales</taxon>
        <taxon>Nitrobacteraceae</taxon>
        <taxon>Bradyrhizobium</taxon>
    </lineage>
</organism>
<sequence>MSDQADLEKKAIEALLHYRKALATVESLEQAEASARRAMTGMLPDLERAILEDCALSVKDNLFQTGLAAVSRSNEAWDALSKATTRLEVARQALVALEQQPGYIPGVSKVAA</sequence>
<reference evidence="1 2" key="1">
    <citation type="submission" date="2019-08" db="EMBL/GenBank/DDBJ databases">
        <title>Bradyrhizobium hipponensis sp. nov., a rhizobium isolated from a Lupinus angustifolius root nodule in Tunisia.</title>
        <authorList>
            <person name="Off K."/>
            <person name="Rejili M."/>
            <person name="Mars M."/>
            <person name="Brachmann A."/>
            <person name="Marin M."/>
        </authorList>
    </citation>
    <scope>NUCLEOTIDE SEQUENCE [LARGE SCALE GENOMIC DNA]</scope>
    <source>
        <strain evidence="1 2">CTAW11</strain>
    </source>
</reference>
<accession>A0A5S4VYI5</accession>
<proteinExistence type="predicted"/>
<keyword evidence="2" id="KW-1185">Reference proteome</keyword>
<dbReference type="AlphaFoldDB" id="A0A5S4VYI5"/>
<dbReference type="EMBL" id="VSSR01000130">
    <property type="protein sequence ID" value="TYL70592.1"/>
    <property type="molecule type" value="Genomic_DNA"/>
</dbReference>
<dbReference type="OrthoDB" id="8239147at2"/>
<protein>
    <recommendedName>
        <fullName evidence="3">Flagellar protein FlgN</fullName>
    </recommendedName>
</protein>
<evidence type="ECO:0000313" key="2">
    <source>
        <dbReference type="Proteomes" id="UP000324853"/>
    </source>
</evidence>
<gene>
    <name evidence="1" type="ORF">FXB38_41255</name>
</gene>
<dbReference type="Proteomes" id="UP000324853">
    <property type="component" value="Unassembled WGS sequence"/>
</dbReference>
<evidence type="ECO:0000313" key="1">
    <source>
        <dbReference type="EMBL" id="TYL70592.1"/>
    </source>
</evidence>